<dbReference type="GO" id="GO:0007218">
    <property type="term" value="P:neuropeptide signaling pathway"/>
    <property type="evidence" value="ECO:0007669"/>
    <property type="project" value="TreeGrafter"/>
</dbReference>
<sequence>MSVTGLCVSVLLMAHLCCCFPVDTGTSSSTGTGTRTGTGPLLQLQELLDRLETLTDQRPEEPQRSQEVPEEDPADTDLSRDQLDEALIRELLSAKNLKTVRNNNNSNRGSSGCFNRRMDRIGSMSSLGCNTVGRNSPKSA</sequence>
<dbReference type="PANTHER" id="PTHR14066:SF10">
    <property type="entry name" value="NATRIURETIC PEPTIDES B"/>
    <property type="match status" value="1"/>
</dbReference>
<evidence type="ECO:0000256" key="7">
    <source>
        <dbReference type="SAM" id="MobiDB-lite"/>
    </source>
</evidence>
<comment type="caution">
    <text evidence="9">The sequence shown here is derived from an EMBL/GenBank/DDBJ whole genome shotgun (WGS) entry which is preliminary data.</text>
</comment>
<comment type="subcellular location">
    <subcellularLocation>
        <location evidence="1">Secreted</location>
    </subcellularLocation>
</comment>
<dbReference type="GO" id="GO:0097746">
    <property type="term" value="P:blood vessel diameter maintenance"/>
    <property type="evidence" value="ECO:0007669"/>
    <property type="project" value="UniProtKB-KW"/>
</dbReference>
<proteinExistence type="inferred from homology"/>
<dbReference type="AlphaFoldDB" id="A0AAW0MXK5"/>
<dbReference type="InterPro" id="IPR000663">
    <property type="entry name" value="Natr_peptide"/>
</dbReference>
<feature type="region of interest" description="Disordered" evidence="7">
    <location>
        <begin position="55"/>
        <end position="83"/>
    </location>
</feature>
<dbReference type="Pfam" id="PF00212">
    <property type="entry name" value="ANP"/>
    <property type="match status" value="1"/>
</dbReference>
<evidence type="ECO:0000256" key="2">
    <source>
        <dbReference type="ARBA" id="ARBA00009041"/>
    </source>
</evidence>
<evidence type="ECO:0008006" key="11">
    <source>
        <dbReference type="Google" id="ProtNLM"/>
    </source>
</evidence>
<dbReference type="GO" id="GO:0005179">
    <property type="term" value="F:hormone activity"/>
    <property type="evidence" value="ECO:0007669"/>
    <property type="project" value="InterPro"/>
</dbReference>
<name>A0AAW0MXK5_9GOBI</name>
<evidence type="ECO:0000256" key="6">
    <source>
        <dbReference type="ARBA" id="ARBA00023157"/>
    </source>
</evidence>
<dbReference type="InterPro" id="IPR002408">
    <property type="entry name" value="Natriuretic_peptide_brain"/>
</dbReference>
<dbReference type="PANTHER" id="PTHR14066">
    <property type="entry name" value="ATRIAL NATRIURETIC FACTOR PRECURSOR"/>
    <property type="match status" value="1"/>
</dbReference>
<dbReference type="PRINTS" id="PR00712">
    <property type="entry name" value="BNATPEPTIDE"/>
</dbReference>
<evidence type="ECO:0000256" key="1">
    <source>
        <dbReference type="ARBA" id="ARBA00004613"/>
    </source>
</evidence>
<keyword evidence="10" id="KW-1185">Reference proteome</keyword>
<gene>
    <name evidence="9" type="ORF">WMY93_027598</name>
</gene>
<feature type="chain" id="PRO_5043844401" description="B-type natriuretic peptide" evidence="8">
    <location>
        <begin position="20"/>
        <end position="140"/>
    </location>
</feature>
<keyword evidence="5" id="KW-0838">Vasoactive</keyword>
<accession>A0AAW0MXK5</accession>
<keyword evidence="6" id="KW-1015">Disulfide bond</keyword>
<dbReference type="GO" id="GO:0007168">
    <property type="term" value="P:receptor guanylyl cyclase signaling pathway"/>
    <property type="evidence" value="ECO:0007669"/>
    <property type="project" value="TreeGrafter"/>
</dbReference>
<organism evidence="9 10">
    <name type="scientific">Mugilogobius chulae</name>
    <name type="common">yellowstripe goby</name>
    <dbReference type="NCBI Taxonomy" id="88201"/>
    <lineage>
        <taxon>Eukaryota</taxon>
        <taxon>Metazoa</taxon>
        <taxon>Chordata</taxon>
        <taxon>Craniata</taxon>
        <taxon>Vertebrata</taxon>
        <taxon>Euteleostomi</taxon>
        <taxon>Actinopterygii</taxon>
        <taxon>Neopterygii</taxon>
        <taxon>Teleostei</taxon>
        <taxon>Neoteleostei</taxon>
        <taxon>Acanthomorphata</taxon>
        <taxon>Gobiaria</taxon>
        <taxon>Gobiiformes</taxon>
        <taxon>Gobioidei</taxon>
        <taxon>Gobiidae</taxon>
        <taxon>Gobionellinae</taxon>
        <taxon>Mugilogobius</taxon>
    </lineage>
</organism>
<feature type="compositionally biased region" description="Basic and acidic residues" evidence="7">
    <location>
        <begin position="55"/>
        <end position="64"/>
    </location>
</feature>
<comment type="similarity">
    <text evidence="2">Belongs to the natriuretic peptide family.</text>
</comment>
<protein>
    <recommendedName>
        <fullName evidence="11">B-type natriuretic peptide</fullName>
    </recommendedName>
</protein>
<evidence type="ECO:0000256" key="3">
    <source>
        <dbReference type="ARBA" id="ARBA00022525"/>
    </source>
</evidence>
<dbReference type="GO" id="GO:0005737">
    <property type="term" value="C:cytoplasm"/>
    <property type="evidence" value="ECO:0007669"/>
    <property type="project" value="TreeGrafter"/>
</dbReference>
<evidence type="ECO:0000256" key="4">
    <source>
        <dbReference type="ARBA" id="ARBA00022729"/>
    </source>
</evidence>
<feature type="signal peptide" evidence="8">
    <location>
        <begin position="1"/>
        <end position="19"/>
    </location>
</feature>
<dbReference type="GO" id="GO:0019934">
    <property type="term" value="P:cGMP-mediated signaling"/>
    <property type="evidence" value="ECO:0007669"/>
    <property type="project" value="TreeGrafter"/>
</dbReference>
<dbReference type="Proteomes" id="UP001460270">
    <property type="component" value="Unassembled WGS sequence"/>
</dbReference>
<evidence type="ECO:0000256" key="5">
    <source>
        <dbReference type="ARBA" id="ARBA00022858"/>
    </source>
</evidence>
<evidence type="ECO:0000256" key="8">
    <source>
        <dbReference type="SAM" id="SignalP"/>
    </source>
</evidence>
<keyword evidence="4 8" id="KW-0732">Signal</keyword>
<dbReference type="EMBL" id="JBBPFD010000020">
    <property type="protein sequence ID" value="KAK7884475.1"/>
    <property type="molecule type" value="Genomic_DNA"/>
</dbReference>
<dbReference type="GO" id="GO:0005615">
    <property type="term" value="C:extracellular space"/>
    <property type="evidence" value="ECO:0007669"/>
    <property type="project" value="TreeGrafter"/>
</dbReference>
<evidence type="ECO:0000313" key="9">
    <source>
        <dbReference type="EMBL" id="KAK7884475.1"/>
    </source>
</evidence>
<dbReference type="GO" id="GO:0051427">
    <property type="term" value="F:hormone receptor binding"/>
    <property type="evidence" value="ECO:0007669"/>
    <property type="project" value="TreeGrafter"/>
</dbReference>
<dbReference type="InterPro" id="IPR050787">
    <property type="entry name" value="Natriuretic_peptide"/>
</dbReference>
<keyword evidence="3" id="KW-0964">Secreted</keyword>
<evidence type="ECO:0000313" key="10">
    <source>
        <dbReference type="Proteomes" id="UP001460270"/>
    </source>
</evidence>
<dbReference type="SMART" id="SM00183">
    <property type="entry name" value="NAT_PEP"/>
    <property type="match status" value="1"/>
</dbReference>
<dbReference type="GO" id="GO:0006182">
    <property type="term" value="P:cGMP biosynthetic process"/>
    <property type="evidence" value="ECO:0007669"/>
    <property type="project" value="TreeGrafter"/>
</dbReference>
<reference evidence="10" key="1">
    <citation type="submission" date="2024-04" db="EMBL/GenBank/DDBJ databases">
        <title>Salinicola lusitanus LLJ914,a marine bacterium isolated from the Okinawa Trough.</title>
        <authorList>
            <person name="Li J."/>
        </authorList>
    </citation>
    <scope>NUCLEOTIDE SEQUENCE [LARGE SCALE GENOMIC DNA]</scope>
</reference>
<dbReference type="GO" id="GO:0003085">
    <property type="term" value="P:negative regulation of systemic arterial blood pressure"/>
    <property type="evidence" value="ECO:0007669"/>
    <property type="project" value="TreeGrafter"/>
</dbReference>